<evidence type="ECO:0000313" key="1">
    <source>
        <dbReference type="EMBL" id="ODN42239.1"/>
    </source>
</evidence>
<organism evidence="1 2">
    <name type="scientific">Piscirickettsia litoralis</name>
    <dbReference type="NCBI Taxonomy" id="1891921"/>
    <lineage>
        <taxon>Bacteria</taxon>
        <taxon>Pseudomonadati</taxon>
        <taxon>Pseudomonadota</taxon>
        <taxon>Gammaproteobacteria</taxon>
        <taxon>Thiotrichales</taxon>
        <taxon>Piscirickettsiaceae</taxon>
        <taxon>Piscirickettsia</taxon>
    </lineage>
</organism>
<dbReference type="EMBL" id="MDTU01000001">
    <property type="protein sequence ID" value="ODN42239.1"/>
    <property type="molecule type" value="Genomic_DNA"/>
</dbReference>
<comment type="caution">
    <text evidence="1">The sequence shown here is derived from an EMBL/GenBank/DDBJ whole genome shotgun (WGS) entry which is preliminary data.</text>
</comment>
<accession>A0ABX3A806</accession>
<gene>
    <name evidence="1" type="ORF">BGC07_03925</name>
</gene>
<keyword evidence="2" id="KW-1185">Reference proteome</keyword>
<protein>
    <submittedName>
        <fullName evidence="1">Uncharacterized protein</fullName>
    </submittedName>
</protein>
<dbReference type="RefSeq" id="WP_069312036.1">
    <property type="nucleotide sequence ID" value="NZ_MDTU01000001.1"/>
</dbReference>
<proteinExistence type="predicted"/>
<sequence>MPYHFKNYLEELSKRCYEVIADHSADKDLIDENKTLLLKLTDAEEVYESFLSINEKHVVETLSATEDRDDALYSTFAVWLLAEQKKQGKLDLDDSSDEITSLLAGVQPIEIKQGDFIENAFEIVCMFERELLHVES</sequence>
<dbReference type="Proteomes" id="UP000094329">
    <property type="component" value="Unassembled WGS sequence"/>
</dbReference>
<reference evidence="1 2" key="1">
    <citation type="submission" date="2016-08" db="EMBL/GenBank/DDBJ databases">
        <title>Draft genome sequence of Candidatus Piscirickettsia litoralis, from seawater.</title>
        <authorList>
            <person name="Wan X."/>
            <person name="Lee A.J."/>
            <person name="Hou S."/>
            <person name="Donachie S.P."/>
        </authorList>
    </citation>
    <scope>NUCLEOTIDE SEQUENCE [LARGE SCALE GENOMIC DNA]</scope>
    <source>
        <strain evidence="1 2">Y2</strain>
    </source>
</reference>
<name>A0ABX3A806_9GAMM</name>
<evidence type="ECO:0000313" key="2">
    <source>
        <dbReference type="Proteomes" id="UP000094329"/>
    </source>
</evidence>